<evidence type="ECO:0000313" key="1">
    <source>
        <dbReference type="EMBL" id="HCB75936.1"/>
    </source>
</evidence>
<dbReference type="Proteomes" id="UP000262699">
    <property type="component" value="Unassembled WGS sequence"/>
</dbReference>
<reference evidence="1 2" key="1">
    <citation type="journal article" date="2018" name="Nat. Biotechnol.">
        <title>A standardized bacterial taxonomy based on genome phylogeny substantially revises the tree of life.</title>
        <authorList>
            <person name="Parks D.H."/>
            <person name="Chuvochina M."/>
            <person name="Waite D.W."/>
            <person name="Rinke C."/>
            <person name="Skarshewski A."/>
            <person name="Chaumeil P.A."/>
            <person name="Hugenholtz P."/>
        </authorList>
    </citation>
    <scope>NUCLEOTIDE SEQUENCE [LARGE SCALE GENOMIC DNA]</scope>
    <source>
        <strain evidence="1">UBA9015</strain>
    </source>
</reference>
<evidence type="ECO:0000313" key="2">
    <source>
        <dbReference type="Proteomes" id="UP000262699"/>
    </source>
</evidence>
<dbReference type="AlphaFoldDB" id="A0A3D0WB32"/>
<name>A0A3D0WB32_9SPHN</name>
<accession>A0A3D0WB32</accession>
<proteinExistence type="predicted"/>
<sequence length="89" mass="9489">MQPSSTLCSAREAHHQALARAATLDNVRLIASAAAAAWAKEGVAAGLREDRKMQTRAFAEAHAVCNESLSIGDRALSENPDRGHAHQRS</sequence>
<dbReference type="EMBL" id="DOYJ01000202">
    <property type="protein sequence ID" value="HCB75936.1"/>
    <property type="molecule type" value="Genomic_DNA"/>
</dbReference>
<comment type="caution">
    <text evidence="1">The sequence shown here is derived from an EMBL/GenBank/DDBJ whole genome shotgun (WGS) entry which is preliminary data.</text>
</comment>
<protein>
    <submittedName>
        <fullName evidence="1">Uncharacterized protein</fullName>
    </submittedName>
</protein>
<gene>
    <name evidence="1" type="ORF">DEP91_07140</name>
</gene>
<organism evidence="1 2">
    <name type="scientific">Sphingomonas bacterium</name>
    <dbReference type="NCBI Taxonomy" id="1895847"/>
    <lineage>
        <taxon>Bacteria</taxon>
        <taxon>Pseudomonadati</taxon>
        <taxon>Pseudomonadota</taxon>
        <taxon>Alphaproteobacteria</taxon>
        <taxon>Sphingomonadales</taxon>
        <taxon>Sphingomonadaceae</taxon>
        <taxon>Sphingomonas</taxon>
    </lineage>
</organism>